<accession>A0A5C6FIH3</accession>
<name>A0A5C6FIH3_9PLAN</name>
<reference evidence="2 3" key="1">
    <citation type="submission" date="2019-02" db="EMBL/GenBank/DDBJ databases">
        <title>Deep-cultivation of Planctomycetes and their phenomic and genomic characterization uncovers novel biology.</title>
        <authorList>
            <person name="Wiegand S."/>
            <person name="Jogler M."/>
            <person name="Boedeker C."/>
            <person name="Pinto D."/>
            <person name="Vollmers J."/>
            <person name="Rivas-Marin E."/>
            <person name="Kohn T."/>
            <person name="Peeters S.H."/>
            <person name="Heuer A."/>
            <person name="Rast P."/>
            <person name="Oberbeckmann S."/>
            <person name="Bunk B."/>
            <person name="Jeske O."/>
            <person name="Meyerdierks A."/>
            <person name="Storesund J.E."/>
            <person name="Kallscheuer N."/>
            <person name="Luecker S."/>
            <person name="Lage O.M."/>
            <person name="Pohl T."/>
            <person name="Merkel B.J."/>
            <person name="Hornburger P."/>
            <person name="Mueller R.-W."/>
            <person name="Bruemmer F."/>
            <person name="Labrenz M."/>
            <person name="Spormann A.M."/>
            <person name="Op Den Camp H."/>
            <person name="Overmann J."/>
            <person name="Amann R."/>
            <person name="Jetten M.S.M."/>
            <person name="Mascher T."/>
            <person name="Medema M.H."/>
            <person name="Devos D.P."/>
            <person name="Kaster A.-K."/>
            <person name="Ovreas L."/>
            <person name="Rohde M."/>
            <person name="Galperin M.Y."/>
            <person name="Jogler C."/>
        </authorList>
    </citation>
    <scope>NUCLEOTIDE SEQUENCE [LARGE SCALE GENOMIC DNA]</scope>
    <source>
        <strain evidence="2 3">V7</strain>
    </source>
</reference>
<dbReference type="AlphaFoldDB" id="A0A5C6FIH3"/>
<evidence type="ECO:0000313" key="2">
    <source>
        <dbReference type="EMBL" id="TWU61910.1"/>
    </source>
</evidence>
<feature type="compositionally biased region" description="Basic and acidic residues" evidence="1">
    <location>
        <begin position="1"/>
        <end position="10"/>
    </location>
</feature>
<gene>
    <name evidence="2" type="ORF">V7x_36000</name>
</gene>
<dbReference type="OrthoDB" id="269629at2"/>
<evidence type="ECO:0000313" key="3">
    <source>
        <dbReference type="Proteomes" id="UP000316476"/>
    </source>
</evidence>
<comment type="caution">
    <text evidence="2">The sequence shown here is derived from an EMBL/GenBank/DDBJ whole genome shotgun (WGS) entry which is preliminary data.</text>
</comment>
<dbReference type="EMBL" id="SJPZ01000002">
    <property type="protein sequence ID" value="TWU61910.1"/>
    <property type="molecule type" value="Genomic_DNA"/>
</dbReference>
<dbReference type="RefSeq" id="WP_146414687.1">
    <property type="nucleotide sequence ID" value="NZ_SJPZ01000002.1"/>
</dbReference>
<dbReference type="Proteomes" id="UP000316476">
    <property type="component" value="Unassembled WGS sequence"/>
</dbReference>
<organism evidence="2 3">
    <name type="scientific">Crateriforma conspicua</name>
    <dbReference type="NCBI Taxonomy" id="2527996"/>
    <lineage>
        <taxon>Bacteria</taxon>
        <taxon>Pseudomonadati</taxon>
        <taxon>Planctomycetota</taxon>
        <taxon>Planctomycetia</taxon>
        <taxon>Planctomycetales</taxon>
        <taxon>Planctomycetaceae</taxon>
        <taxon>Crateriforma</taxon>
    </lineage>
</organism>
<proteinExistence type="predicted"/>
<sequence length="163" mass="18718">MSSGDFRSRLESAIQRGQKRAQSAADRQRKKELSEDELRRLHTSYRLNLSDRIERAVTGVADHFPGFRQESLFGENGWGTACYRDDLKIDGGRRTNLYSRLEIVIRPFSDAKVLDMKAKGTVANREIFNRSFFADLVDVDEDEFAQLIDTWAIEFAELYASNS</sequence>
<evidence type="ECO:0000256" key="1">
    <source>
        <dbReference type="SAM" id="MobiDB-lite"/>
    </source>
</evidence>
<protein>
    <submittedName>
        <fullName evidence="2">Uncharacterized protein</fullName>
    </submittedName>
</protein>
<feature type="region of interest" description="Disordered" evidence="1">
    <location>
        <begin position="1"/>
        <end position="34"/>
    </location>
</feature>